<keyword evidence="4 12" id="KW-0808">Transferase</keyword>
<feature type="active site" description="Proton acceptor" evidence="12">
    <location>
        <position position="574"/>
    </location>
</feature>
<dbReference type="PANTHER" id="PTHR10584">
    <property type="entry name" value="SUGAR KINASE"/>
    <property type="match status" value="1"/>
</dbReference>
<keyword evidence="8 12" id="KW-0067">ATP-binding</keyword>
<evidence type="ECO:0000256" key="8">
    <source>
        <dbReference type="ARBA" id="ARBA00022840"/>
    </source>
</evidence>
<dbReference type="HAMAP" id="MF_01987">
    <property type="entry name" value="Ribokinase"/>
    <property type="match status" value="1"/>
</dbReference>
<keyword evidence="15" id="KW-1185">Reference proteome</keyword>
<accession>A0A7M2REU4</accession>
<dbReference type="GO" id="GO:0005737">
    <property type="term" value="C:cytoplasm"/>
    <property type="evidence" value="ECO:0007669"/>
    <property type="project" value="UniProtKB-SubCell"/>
</dbReference>
<comment type="cofactor">
    <cofactor evidence="12">
        <name>Mg(2+)</name>
        <dbReference type="ChEBI" id="CHEBI:18420"/>
    </cofactor>
    <text evidence="12">Requires a divalent cation, most likely magnesium in vivo, as an electrophilic catalyst to aid phosphoryl group transfer. It is the chelate of the metal and the nucleotide that is the actual substrate.</text>
</comment>
<keyword evidence="14" id="KW-0238">DNA-binding</keyword>
<dbReference type="Pfam" id="PF00294">
    <property type="entry name" value="PfkB"/>
    <property type="match status" value="1"/>
</dbReference>
<feature type="binding site" evidence="12">
    <location>
        <position position="568"/>
    </location>
    <ligand>
        <name>K(+)</name>
        <dbReference type="ChEBI" id="CHEBI:29103"/>
    </ligand>
</feature>
<evidence type="ECO:0000259" key="13">
    <source>
        <dbReference type="PROSITE" id="PS50932"/>
    </source>
</evidence>
<dbReference type="InterPro" id="IPR011877">
    <property type="entry name" value="Ribokinase"/>
</dbReference>
<dbReference type="PROSITE" id="PS00356">
    <property type="entry name" value="HTH_LACI_1"/>
    <property type="match status" value="1"/>
</dbReference>
<dbReference type="EMBL" id="CP063304">
    <property type="protein sequence ID" value="QOV18769.1"/>
    <property type="molecule type" value="Genomic_DNA"/>
</dbReference>
<keyword evidence="10 12" id="KW-0630">Potassium</keyword>
<dbReference type="RefSeq" id="WP_193735131.1">
    <property type="nucleotide sequence ID" value="NZ_CP063304.1"/>
</dbReference>
<dbReference type="CDD" id="cd01392">
    <property type="entry name" value="HTH_LacI"/>
    <property type="match status" value="1"/>
</dbReference>
<feature type="binding site" evidence="12">
    <location>
        <begin position="337"/>
        <end position="339"/>
    </location>
    <ligand>
        <name>substrate</name>
    </ligand>
</feature>
<dbReference type="SMART" id="SM00354">
    <property type="entry name" value="HTH_LACI"/>
    <property type="match status" value="1"/>
</dbReference>
<dbReference type="Pfam" id="PF00356">
    <property type="entry name" value="LacI"/>
    <property type="match status" value="1"/>
</dbReference>
<evidence type="ECO:0000256" key="11">
    <source>
        <dbReference type="ARBA" id="ARBA00023277"/>
    </source>
</evidence>
<dbReference type="InterPro" id="IPR000843">
    <property type="entry name" value="HTH_LacI"/>
</dbReference>
<protein>
    <recommendedName>
        <fullName evidence="3 12">Ribokinase</fullName>
        <shortName evidence="12">RK</shortName>
        <ecNumber evidence="2 12">2.7.1.15</ecNumber>
    </recommendedName>
</protein>
<comment type="subunit">
    <text evidence="12">Homodimer.</text>
</comment>
<dbReference type="EC" id="2.7.1.15" evidence="2 12"/>
<name>A0A7M2REU4_9FIRM</name>
<comment type="similarity">
    <text evidence="12">Belongs to the carbohydrate kinase PfkB family. Ribokinase subfamily.</text>
</comment>
<keyword evidence="12" id="KW-0963">Cytoplasm</keyword>
<comment type="activity regulation">
    <text evidence="12">Activated by a monovalent cation that binds near, but not in, the active site. The most likely occupant of the site in vivo is potassium. Ion binding induces a conformational change that may alter substrate affinity.</text>
</comment>
<keyword evidence="7 12" id="KW-0418">Kinase</keyword>
<dbReference type="Gene3D" id="1.10.260.40">
    <property type="entry name" value="lambda repressor-like DNA-binding domains"/>
    <property type="match status" value="1"/>
</dbReference>
<dbReference type="InterPro" id="IPR029056">
    <property type="entry name" value="Ribokinase-like"/>
</dbReference>
<dbReference type="PROSITE" id="PS00583">
    <property type="entry name" value="PFKB_KINASES_1"/>
    <property type="match status" value="1"/>
</dbReference>
<dbReference type="CDD" id="cd06267">
    <property type="entry name" value="PBP1_LacI_sugar_binding-like"/>
    <property type="match status" value="1"/>
</dbReference>
<dbReference type="InterPro" id="IPR002173">
    <property type="entry name" value="Carboh/pur_kinase_PfkB_CS"/>
</dbReference>
<dbReference type="InterPro" id="IPR010982">
    <property type="entry name" value="Lambda_DNA-bd_dom_sf"/>
</dbReference>
<keyword evidence="6 12" id="KW-0547">Nucleotide-binding</keyword>
<proteinExistence type="inferred from homology"/>
<dbReference type="Gene3D" id="3.40.1190.20">
    <property type="match status" value="1"/>
</dbReference>
<feature type="binding site" evidence="12">
    <location>
        <position position="604"/>
    </location>
    <ligand>
        <name>K(+)</name>
        <dbReference type="ChEBI" id="CHEBI:29103"/>
    </ligand>
</feature>
<comment type="catalytic activity">
    <reaction evidence="12">
        <text>D-ribose + ATP = D-ribose 5-phosphate + ADP + H(+)</text>
        <dbReference type="Rhea" id="RHEA:13697"/>
        <dbReference type="ChEBI" id="CHEBI:15378"/>
        <dbReference type="ChEBI" id="CHEBI:30616"/>
        <dbReference type="ChEBI" id="CHEBI:47013"/>
        <dbReference type="ChEBI" id="CHEBI:78346"/>
        <dbReference type="ChEBI" id="CHEBI:456216"/>
        <dbReference type="EC" id="2.7.1.15"/>
    </reaction>
</comment>
<dbReference type="PRINTS" id="PR00990">
    <property type="entry name" value="RIBOKINASE"/>
</dbReference>
<organism evidence="14 15">
    <name type="scientific">Blautia liquoris</name>
    <dbReference type="NCBI Taxonomy" id="2779518"/>
    <lineage>
        <taxon>Bacteria</taxon>
        <taxon>Bacillati</taxon>
        <taxon>Bacillota</taxon>
        <taxon>Clostridia</taxon>
        <taxon>Lachnospirales</taxon>
        <taxon>Lachnospiraceae</taxon>
        <taxon>Blautia</taxon>
    </lineage>
</organism>
<dbReference type="Proteomes" id="UP000593601">
    <property type="component" value="Chromosome"/>
</dbReference>
<comment type="subcellular location">
    <subcellularLocation>
        <location evidence="12">Cytoplasm</location>
    </subcellularLocation>
</comment>
<feature type="binding site" evidence="12">
    <location>
        <begin position="542"/>
        <end position="547"/>
    </location>
    <ligand>
        <name>ATP</name>
        <dbReference type="ChEBI" id="CHEBI:30616"/>
    </ligand>
</feature>
<dbReference type="Gene3D" id="3.40.50.2300">
    <property type="match status" value="2"/>
</dbReference>
<dbReference type="KEGG" id="bliq:INP51_12265"/>
<dbReference type="AlphaFoldDB" id="A0A7M2REU4"/>
<evidence type="ECO:0000256" key="5">
    <source>
        <dbReference type="ARBA" id="ARBA00022723"/>
    </source>
</evidence>
<evidence type="ECO:0000256" key="7">
    <source>
        <dbReference type="ARBA" id="ARBA00022777"/>
    </source>
</evidence>
<dbReference type="SUPFAM" id="SSF53613">
    <property type="entry name" value="Ribokinase-like"/>
    <property type="match status" value="1"/>
</dbReference>
<dbReference type="InterPro" id="IPR001761">
    <property type="entry name" value="Peripla_BP/Lac1_sug-bd_dom"/>
</dbReference>
<evidence type="ECO:0000256" key="2">
    <source>
        <dbReference type="ARBA" id="ARBA00012035"/>
    </source>
</evidence>
<sequence>MTIKEIASLAGVSISTVSKIINNKDQNINSETRNRVLKIVKEYNYTPYGMVKDLSNAKTFLLGVLLRTASQTSLMLTGILQSAQEHGYNILLFDSKSSTETELKHITSLIKNRVDGLIWEPVEGSSKQHEHYFLDQNIPVCYIGGPDTFPSYNIDFAQMGYELTQKLLEHKHTKIACLLKEKSRRSQLVAKGFKKCLFDHQLPYMDSMRLYISDPDYMQKLATYHITGIVSSHYASSLMLFEQMSRLHHYVPSDLSLVSLKDDVREAISYPNISSLKIPYREFGYYVCSELIKKCEKIQDGESAYLFHAASNFDSEASISTPSYLRSKKIVVVGTINMDCTFNVDMLPQSGKTTRILSTATTLGGKGANQAVGVSKLGREVSLIGEVGNDADSSLIYETLEKEHVLTQGIHRDLKSQTGRAYIYLENDGESAITILSGANGNLSPENIQNRQHLFRNAGYCLLSSELSLPVISEAAKTAKKYGAQNILKPAALKTVPEELMKNIDILVPNRKEASVLCPQYQTIEEQAAYFFQNGARTVIITLGSKGCYLKAEGIEKYFPAADFVSVDTTGGADAFISALASYLIEGYTLEESVKIATYAAGFCISRQSVVPALIDRGTLETHIRQREPELLKHMNVIHV</sequence>
<feature type="binding site" evidence="12">
    <location>
        <begin position="365"/>
        <end position="369"/>
    </location>
    <ligand>
        <name>substrate</name>
    </ligand>
</feature>
<feature type="binding site" evidence="12">
    <location>
        <position position="466"/>
    </location>
    <ligand>
        <name>substrate</name>
    </ligand>
</feature>
<comment type="caution">
    <text evidence="12">Lacks conserved residue(s) required for the propagation of feature annotation.</text>
</comment>
<gene>
    <name evidence="12" type="primary">rbsK</name>
    <name evidence="14" type="ORF">INP51_12265</name>
</gene>
<dbReference type="GO" id="GO:0006355">
    <property type="term" value="P:regulation of DNA-templated transcription"/>
    <property type="evidence" value="ECO:0007669"/>
    <property type="project" value="InterPro"/>
</dbReference>
<comment type="similarity">
    <text evidence="1">Belongs to the carbohydrate kinase pfkB family.</text>
</comment>
<evidence type="ECO:0000256" key="10">
    <source>
        <dbReference type="ARBA" id="ARBA00022958"/>
    </source>
</evidence>
<evidence type="ECO:0000256" key="6">
    <source>
        <dbReference type="ARBA" id="ARBA00022741"/>
    </source>
</evidence>
<evidence type="ECO:0000256" key="3">
    <source>
        <dbReference type="ARBA" id="ARBA00016943"/>
    </source>
</evidence>
<evidence type="ECO:0000256" key="4">
    <source>
        <dbReference type="ARBA" id="ARBA00022679"/>
    </source>
</evidence>
<dbReference type="GO" id="GO:0004747">
    <property type="term" value="F:ribokinase activity"/>
    <property type="evidence" value="ECO:0007669"/>
    <property type="project" value="UniProtKB-UniRule"/>
</dbReference>
<keyword evidence="9 12" id="KW-0460">Magnesium</keyword>
<dbReference type="SUPFAM" id="SSF53822">
    <property type="entry name" value="Periplasmic binding protein-like I"/>
    <property type="match status" value="1"/>
</dbReference>
<dbReference type="GO" id="GO:0003677">
    <property type="term" value="F:DNA binding"/>
    <property type="evidence" value="ECO:0007669"/>
    <property type="project" value="UniProtKB-KW"/>
</dbReference>
<dbReference type="GO" id="GO:0019303">
    <property type="term" value="P:D-ribose catabolic process"/>
    <property type="evidence" value="ECO:0007669"/>
    <property type="project" value="UniProtKB-UniRule"/>
</dbReference>
<dbReference type="UniPathway" id="UPA00916">
    <property type="reaction ID" value="UER00889"/>
</dbReference>
<dbReference type="SUPFAM" id="SSF47413">
    <property type="entry name" value="lambda repressor-like DNA-binding domains"/>
    <property type="match status" value="1"/>
</dbReference>
<feature type="domain" description="HTH lacI-type" evidence="13">
    <location>
        <begin position="1"/>
        <end position="56"/>
    </location>
</feature>
<feature type="binding site" evidence="12">
    <location>
        <position position="574"/>
    </location>
    <ligand>
        <name>substrate</name>
    </ligand>
</feature>
<evidence type="ECO:0000256" key="9">
    <source>
        <dbReference type="ARBA" id="ARBA00022842"/>
    </source>
</evidence>
<dbReference type="GO" id="GO:0005524">
    <property type="term" value="F:ATP binding"/>
    <property type="evidence" value="ECO:0007669"/>
    <property type="project" value="UniProtKB-UniRule"/>
</dbReference>
<dbReference type="GO" id="GO:0046872">
    <property type="term" value="F:metal ion binding"/>
    <property type="evidence" value="ECO:0007669"/>
    <property type="project" value="UniProtKB-KW"/>
</dbReference>
<feature type="binding site" evidence="12">
    <location>
        <position position="607"/>
    </location>
    <ligand>
        <name>K(+)</name>
        <dbReference type="ChEBI" id="CHEBI:29103"/>
    </ligand>
</feature>
<comment type="pathway">
    <text evidence="12">Carbohydrate metabolism; D-ribose degradation; D-ribose 5-phosphate from beta-D-ribopyranose: step 2/2.</text>
</comment>
<dbReference type="InterPro" id="IPR002139">
    <property type="entry name" value="Ribo/fructo_kinase"/>
</dbReference>
<evidence type="ECO:0000256" key="12">
    <source>
        <dbReference type="HAMAP-Rule" id="MF_01987"/>
    </source>
</evidence>
<dbReference type="CDD" id="cd01174">
    <property type="entry name" value="ribokinase"/>
    <property type="match status" value="1"/>
</dbReference>
<keyword evidence="11 12" id="KW-0119">Carbohydrate metabolism</keyword>
<feature type="binding site" evidence="12">
    <location>
        <position position="570"/>
    </location>
    <ligand>
        <name>K(+)</name>
        <dbReference type="ChEBI" id="CHEBI:29103"/>
    </ligand>
</feature>
<dbReference type="PANTHER" id="PTHR10584:SF166">
    <property type="entry name" value="RIBOKINASE"/>
    <property type="match status" value="1"/>
</dbReference>
<keyword evidence="5 12" id="KW-0479">Metal-binding</keyword>
<evidence type="ECO:0000313" key="14">
    <source>
        <dbReference type="EMBL" id="QOV18769.1"/>
    </source>
</evidence>
<evidence type="ECO:0000313" key="15">
    <source>
        <dbReference type="Proteomes" id="UP000593601"/>
    </source>
</evidence>
<comment type="function">
    <text evidence="12">Catalyzes the phosphorylation of ribose at O-5 in a reaction requiring ATP and magnesium. The resulting D-ribose-5-phosphate can then be used either for sythesis of nucleotides, histidine, and tryptophan, or as a component of the pentose phosphate pathway.</text>
</comment>
<evidence type="ECO:0000256" key="1">
    <source>
        <dbReference type="ARBA" id="ARBA00005380"/>
    </source>
</evidence>
<dbReference type="InterPro" id="IPR011611">
    <property type="entry name" value="PfkB_dom"/>
</dbReference>
<feature type="binding site" evidence="12">
    <location>
        <position position="510"/>
    </location>
    <ligand>
        <name>ATP</name>
        <dbReference type="ChEBI" id="CHEBI:30616"/>
    </ligand>
</feature>
<dbReference type="InterPro" id="IPR028082">
    <property type="entry name" value="Peripla_BP_I"/>
</dbReference>
<reference evidence="14 15" key="1">
    <citation type="submission" date="2020-10" db="EMBL/GenBank/DDBJ databases">
        <title>Blautia liquoris sp.nov., isolated from the mud in a fermentation cellar used for the production of Chinese strong-flavoured liquor.</title>
        <authorList>
            <person name="Lu L."/>
        </authorList>
    </citation>
    <scope>NUCLEOTIDE SEQUENCE [LARGE SCALE GENOMIC DNA]</scope>
    <source>
        <strain evidence="14 15">LZLJ-3</strain>
    </source>
</reference>
<dbReference type="PROSITE" id="PS50932">
    <property type="entry name" value="HTH_LACI_2"/>
    <property type="match status" value="1"/>
</dbReference>
<dbReference type="Pfam" id="PF00532">
    <property type="entry name" value="Peripla_BP_1"/>
    <property type="match status" value="1"/>
</dbReference>